<dbReference type="InterPro" id="IPR051624">
    <property type="entry name" value="RMD1/Sad1-interacting"/>
</dbReference>
<dbReference type="AlphaFoldDB" id="A0A0C1V7L0"/>
<comment type="caution">
    <text evidence="1">The sequence shown here is derived from an EMBL/GenBank/DDBJ whole genome shotgun (WGS) entry which is preliminary data.</text>
</comment>
<name>A0A0C1V7L0_9CYAN</name>
<reference evidence="1" key="2">
    <citation type="journal article" date="2015" name="Genome Announc.">
        <title>Draft Genome Sequence of Filamentous Marine Cyanobacterium Lyngbya confervoides Strain BDU141951.</title>
        <authorList>
            <person name="Chandrababunaidu M.M."/>
            <person name="Sen D."/>
            <person name="Tripathy S."/>
        </authorList>
    </citation>
    <scope>NUCLEOTIDE SEQUENCE</scope>
    <source>
        <strain evidence="1">BDU141951</strain>
    </source>
</reference>
<sequence>MLFTDIDAVEVRAYFLGQKVDLQPFTQTAPLAVDPLTIHSGDDNCVVLFDYGVAVLFGFSGIEEAKFLNDIQGLIVSPFDKPETEDVLIRQAPVNEGKVEGGVILVPQFDVPVLQLVAHVLAKSVVLDQYEAETAQVFDLIEPFAASLQQPKSPRHGAKILLNQIGNSLLIHHKIVGRVEIVDKPELLWEYPELDRFYARVEDEYEIRERHSSLDRKLDLVSRTAETALDIQQQNTGLRLEWYVVILIVIEVLLSVYELIMMNKSLTGG</sequence>
<evidence type="ECO:0000313" key="1">
    <source>
        <dbReference type="EMBL" id="NEV68398.1"/>
    </source>
</evidence>
<proteinExistence type="predicted"/>
<dbReference type="Pfam" id="PF02582">
    <property type="entry name" value="DUF155"/>
    <property type="match status" value="1"/>
</dbReference>
<dbReference type="PANTHER" id="PTHR16255:SF1">
    <property type="entry name" value="REQUIRED FOR MEIOTIC NUCLEAR DIVISION PROTEIN 1 HOMOLOG"/>
    <property type="match status" value="1"/>
</dbReference>
<organism evidence="1">
    <name type="scientific">Lyngbya confervoides BDU141951</name>
    <dbReference type="NCBI Taxonomy" id="1574623"/>
    <lineage>
        <taxon>Bacteria</taxon>
        <taxon>Bacillati</taxon>
        <taxon>Cyanobacteriota</taxon>
        <taxon>Cyanophyceae</taxon>
        <taxon>Oscillatoriophycideae</taxon>
        <taxon>Oscillatoriales</taxon>
        <taxon>Microcoleaceae</taxon>
        <taxon>Lyngbya</taxon>
    </lineage>
</organism>
<reference evidence="1" key="1">
    <citation type="submission" date="2014-11" db="EMBL/GenBank/DDBJ databases">
        <authorList>
            <person name="Malar M.C."/>
            <person name="Sen D."/>
            <person name="Tripathy S."/>
        </authorList>
    </citation>
    <scope>NUCLEOTIDE SEQUENCE</scope>
    <source>
        <strain evidence="1">BDU141951</strain>
    </source>
</reference>
<dbReference type="EMBL" id="JTHE02000003">
    <property type="protein sequence ID" value="NEV68398.1"/>
    <property type="molecule type" value="Genomic_DNA"/>
</dbReference>
<dbReference type="PANTHER" id="PTHR16255">
    <property type="entry name" value="REQUIRED FOR MEIOTIC NUCLEAR DIVISION PROTEIN 1 HOMOLOG"/>
    <property type="match status" value="1"/>
</dbReference>
<gene>
    <name evidence="1" type="ORF">QQ91_014890</name>
</gene>
<reference evidence="1" key="3">
    <citation type="submission" date="2020-02" db="EMBL/GenBank/DDBJ databases">
        <authorList>
            <person name="Sarangi A.N."/>
            <person name="Ghosh S."/>
            <person name="Mukherjee M."/>
            <person name="Tripathy S."/>
        </authorList>
    </citation>
    <scope>NUCLEOTIDE SEQUENCE</scope>
    <source>
        <strain evidence="1">BDU141951</strain>
    </source>
</reference>
<accession>A0A0C1V7L0</accession>
<protein>
    <submittedName>
        <fullName evidence="1">RMD1 family protein</fullName>
    </submittedName>
</protein>
<dbReference type="InterPro" id="IPR003734">
    <property type="entry name" value="DUF155"/>
</dbReference>